<gene>
    <name evidence="2" type="ORF">UR08_05330</name>
</gene>
<dbReference type="Gene3D" id="3.30.1490.480">
    <property type="entry name" value="Endolytic murein transglycosylase"/>
    <property type="match status" value="1"/>
</dbReference>
<protein>
    <submittedName>
        <fullName evidence="2">Uncharacterized protein</fullName>
    </submittedName>
</protein>
<feature type="region of interest" description="Disordered" evidence="1">
    <location>
        <begin position="68"/>
        <end position="89"/>
    </location>
</feature>
<dbReference type="AlphaFoldDB" id="A0A3D8TV98"/>
<proteinExistence type="predicted"/>
<dbReference type="RefSeq" id="WP_115752611.1">
    <property type="nucleotide sequence ID" value="NZ_LARY01000001.1"/>
</dbReference>
<accession>A0A3D8TV98</accession>
<name>A0A3D8TV98_9LIST</name>
<organism evidence="2 3">
    <name type="scientific">Listeria kieliensis</name>
    <dbReference type="NCBI Taxonomy" id="1621700"/>
    <lineage>
        <taxon>Bacteria</taxon>
        <taxon>Bacillati</taxon>
        <taxon>Bacillota</taxon>
        <taxon>Bacilli</taxon>
        <taxon>Bacillales</taxon>
        <taxon>Listeriaceae</taxon>
        <taxon>Listeria</taxon>
    </lineage>
</organism>
<reference evidence="3" key="1">
    <citation type="submission" date="2015-04" db="EMBL/GenBank/DDBJ databases">
        <authorList>
            <person name="Schardt J."/>
            <person name="Mueller-Herbst S."/>
            <person name="Scherer S."/>
            <person name="Huptas C."/>
        </authorList>
    </citation>
    <scope>NUCLEOTIDE SEQUENCE [LARGE SCALE GENOMIC DNA]</scope>
    <source>
        <strain evidence="3">Kiel-L1</strain>
    </source>
</reference>
<sequence>MKNNLRMIALGLLISAVVLFVFNQFFSVDSNAAKESKKTTTVDKSSEENSATWKAKYEKLLAKQELEKNNQDEAKRLEAQKKADEEKKKKEVKNYKLVIAKGDPSSKASEDLAKNGIVKNASDFEKYLKQNDYEKYIRDGSYDLNSKMSYEEIAKKLAHQ</sequence>
<keyword evidence="3" id="KW-1185">Reference proteome</keyword>
<evidence type="ECO:0000313" key="3">
    <source>
        <dbReference type="Proteomes" id="UP000257055"/>
    </source>
</evidence>
<dbReference type="Proteomes" id="UP000257055">
    <property type="component" value="Unassembled WGS sequence"/>
</dbReference>
<comment type="caution">
    <text evidence="2">The sequence shown here is derived from an EMBL/GenBank/DDBJ whole genome shotgun (WGS) entry which is preliminary data.</text>
</comment>
<dbReference type="EMBL" id="LARY01000001">
    <property type="protein sequence ID" value="RDX02920.1"/>
    <property type="molecule type" value="Genomic_DNA"/>
</dbReference>
<evidence type="ECO:0000256" key="1">
    <source>
        <dbReference type="SAM" id="MobiDB-lite"/>
    </source>
</evidence>
<evidence type="ECO:0000313" key="2">
    <source>
        <dbReference type="EMBL" id="RDX02920.1"/>
    </source>
</evidence>